<dbReference type="NCBIfam" id="TIGR00719">
    <property type="entry name" value="sda_beta"/>
    <property type="match status" value="1"/>
</dbReference>
<dbReference type="GO" id="GO:0003941">
    <property type="term" value="F:L-serine ammonia-lyase activity"/>
    <property type="evidence" value="ECO:0007669"/>
    <property type="project" value="UniProtKB-UniRule"/>
</dbReference>
<name>A0AA36Y616_9FIRM</name>
<evidence type="ECO:0000256" key="11">
    <source>
        <dbReference type="PIRNR" id="PIRNR036692"/>
    </source>
</evidence>
<keyword evidence="5 11" id="KW-0004">4Fe-4S</keyword>
<keyword evidence="6 11" id="KW-0479">Metal-binding</keyword>
<evidence type="ECO:0000256" key="12">
    <source>
        <dbReference type="RuleBase" id="RU366059"/>
    </source>
</evidence>
<comment type="cofactor">
    <cofactor evidence="1 12">
        <name>[4Fe-4S] cluster</name>
        <dbReference type="ChEBI" id="CHEBI:49883"/>
    </cofactor>
</comment>
<comment type="catalytic activity">
    <reaction evidence="10 11 12">
        <text>L-serine = pyruvate + NH4(+)</text>
        <dbReference type="Rhea" id="RHEA:19169"/>
        <dbReference type="ChEBI" id="CHEBI:15361"/>
        <dbReference type="ChEBI" id="CHEBI:28938"/>
        <dbReference type="ChEBI" id="CHEBI:33384"/>
        <dbReference type="EC" id="4.3.1.17"/>
    </reaction>
</comment>
<evidence type="ECO:0000256" key="8">
    <source>
        <dbReference type="ARBA" id="ARBA00023014"/>
    </source>
</evidence>
<evidence type="ECO:0000313" key="15">
    <source>
        <dbReference type="Proteomes" id="UP000018466"/>
    </source>
</evidence>
<keyword evidence="7 11" id="KW-0408">Iron</keyword>
<organism evidence="14 15">
    <name type="scientific">Stomatobaculum longum</name>
    <dbReference type="NCBI Taxonomy" id="796942"/>
    <lineage>
        <taxon>Bacteria</taxon>
        <taxon>Bacillati</taxon>
        <taxon>Bacillota</taxon>
        <taxon>Clostridia</taxon>
        <taxon>Lachnospirales</taxon>
        <taxon>Lachnospiraceae</taxon>
        <taxon>Stomatobaculum</taxon>
    </lineage>
</organism>
<feature type="domain" description="Serine dehydratase beta chain" evidence="13">
    <location>
        <begin position="10"/>
        <end position="71"/>
    </location>
</feature>
<protein>
    <recommendedName>
        <fullName evidence="11">L-serine deaminase</fullName>
    </recommendedName>
</protein>
<dbReference type="Gene3D" id="3.30.1330.90">
    <property type="entry name" value="D-3-phosphoglycerate dehydrogenase, domain 3"/>
    <property type="match status" value="1"/>
</dbReference>
<dbReference type="SUPFAM" id="SSF55021">
    <property type="entry name" value="ACT-like"/>
    <property type="match status" value="1"/>
</dbReference>
<evidence type="ECO:0000256" key="4">
    <source>
        <dbReference type="ARBA" id="ARBA00022432"/>
    </source>
</evidence>
<dbReference type="PANTHER" id="PTHR30182:SF12">
    <property type="entry name" value="L-SERINE DEHYDRATASE, BETA CHAIN-RELATED"/>
    <property type="match status" value="1"/>
</dbReference>
<evidence type="ECO:0000256" key="2">
    <source>
        <dbReference type="ARBA" id="ARBA00004742"/>
    </source>
</evidence>
<evidence type="ECO:0000256" key="6">
    <source>
        <dbReference type="ARBA" id="ARBA00022723"/>
    </source>
</evidence>
<dbReference type="InterPro" id="IPR004643">
    <property type="entry name" value="Fe-S_L-Ser_bsu"/>
</dbReference>
<dbReference type="RefSeq" id="WP_009532346.1">
    <property type="nucleotide sequence ID" value="NZ_CAUOLT010000004.1"/>
</dbReference>
<dbReference type="GeneID" id="86940290"/>
<dbReference type="Pfam" id="PF03315">
    <property type="entry name" value="SDH_beta"/>
    <property type="match status" value="1"/>
</dbReference>
<gene>
    <name evidence="14" type="ORF">HMPREF9623_00513</name>
</gene>
<reference evidence="14 15" key="1">
    <citation type="submission" date="2011-10" db="EMBL/GenBank/DDBJ databases">
        <title>The Genome Sequence of Lachnospiraceae bacterium ACC2.</title>
        <authorList>
            <consortium name="The Broad Institute Genome Sequencing Platform"/>
            <person name="Earl A."/>
            <person name="Ward D."/>
            <person name="Feldgarden M."/>
            <person name="Gevers D."/>
            <person name="Sizova M."/>
            <person name="Hazen A."/>
            <person name="Epstein S."/>
            <person name="Young S.K."/>
            <person name="Zeng Q."/>
            <person name="Gargeya S."/>
            <person name="Fitzgerald M."/>
            <person name="Haas B."/>
            <person name="Abouelleil A."/>
            <person name="Alvarado L."/>
            <person name="Arachchi H.M."/>
            <person name="Berlin A."/>
            <person name="Brown A."/>
            <person name="Chapman S.B."/>
            <person name="Chen Z."/>
            <person name="Dunbar C."/>
            <person name="Freedman E."/>
            <person name="Gearin G."/>
            <person name="Goldberg J."/>
            <person name="Griggs A."/>
            <person name="Gujja S."/>
            <person name="Heiman D."/>
            <person name="Howarth C."/>
            <person name="Larson L."/>
            <person name="Lui A."/>
            <person name="MacDonald P.J.P."/>
            <person name="Montmayeur A."/>
            <person name="Murphy C."/>
            <person name="Neiman D."/>
            <person name="Pearson M."/>
            <person name="Priest M."/>
            <person name="Roberts A."/>
            <person name="Saif S."/>
            <person name="Shea T."/>
            <person name="Shenoy N."/>
            <person name="Sisk P."/>
            <person name="Stolte C."/>
            <person name="Sykes S."/>
            <person name="Wortman J."/>
            <person name="Nusbaum C."/>
            <person name="Birren B."/>
        </authorList>
    </citation>
    <scope>NUCLEOTIDE SEQUENCE [LARGE SCALE GENOMIC DNA]</scope>
    <source>
        <strain evidence="14 15">ACC2</strain>
    </source>
</reference>
<evidence type="ECO:0000256" key="1">
    <source>
        <dbReference type="ARBA" id="ARBA00001966"/>
    </source>
</evidence>
<dbReference type="GO" id="GO:0006094">
    <property type="term" value="P:gluconeogenesis"/>
    <property type="evidence" value="ECO:0007669"/>
    <property type="project" value="UniProtKB-UniRule"/>
</dbReference>
<sequence>MNIFNIIGPVMIGPSSSHTAGACRIGRVVNKLAGDARIVRVCIQLSGSFARTYQGHGTDRAILAGILGYYSWSEELRDSMRIAAERGLSYEFVPEDIPGTHPNTARVYYECDNGKQGMVEGASIGGGNIQITNIDGMEVNFTGDNNTLLILHLDRPGVIAAVTHLMYEKYGDLNIGNFRLSRKEKGGEALMMLELDQMPPESVIEDLNNIKNVERAILIRALG</sequence>
<evidence type="ECO:0000256" key="5">
    <source>
        <dbReference type="ARBA" id="ARBA00022485"/>
    </source>
</evidence>
<dbReference type="InterPro" id="IPR045865">
    <property type="entry name" value="ACT-like_dom_sf"/>
</dbReference>
<dbReference type="PANTHER" id="PTHR30182">
    <property type="entry name" value="L-SERINE DEHYDRATASE"/>
    <property type="match status" value="1"/>
</dbReference>
<dbReference type="Gene3D" id="3.30.70.260">
    <property type="match status" value="1"/>
</dbReference>
<evidence type="ECO:0000313" key="14">
    <source>
        <dbReference type="EMBL" id="EHO17659.1"/>
    </source>
</evidence>
<keyword evidence="4 11" id="KW-0312">Gluconeogenesis</keyword>
<dbReference type="Proteomes" id="UP000018466">
    <property type="component" value="Unassembled WGS sequence"/>
</dbReference>
<comment type="similarity">
    <text evidence="3 11 12">Belongs to the iron-sulfur dependent L-serine dehydratase family.</text>
</comment>
<comment type="caution">
    <text evidence="14">The sequence shown here is derived from an EMBL/GenBank/DDBJ whole genome shotgun (WGS) entry which is preliminary data.</text>
</comment>
<dbReference type="GO" id="GO:0051539">
    <property type="term" value="F:4 iron, 4 sulfur cluster binding"/>
    <property type="evidence" value="ECO:0007669"/>
    <property type="project" value="UniProtKB-UniRule"/>
</dbReference>
<keyword evidence="8 11" id="KW-0411">Iron-sulfur</keyword>
<dbReference type="PIRSF" id="PIRSF036692">
    <property type="entry name" value="SDH_B"/>
    <property type="match status" value="1"/>
</dbReference>
<dbReference type="InterPro" id="IPR051318">
    <property type="entry name" value="Fe-S_L-Ser"/>
</dbReference>
<evidence type="ECO:0000256" key="7">
    <source>
        <dbReference type="ARBA" id="ARBA00023004"/>
    </source>
</evidence>
<dbReference type="InterPro" id="IPR029009">
    <property type="entry name" value="ASB_dom_sf"/>
</dbReference>
<evidence type="ECO:0000256" key="10">
    <source>
        <dbReference type="ARBA" id="ARBA00049406"/>
    </source>
</evidence>
<dbReference type="InterPro" id="IPR005131">
    <property type="entry name" value="Ser_deHydtase_bsu"/>
</dbReference>
<dbReference type="AlphaFoldDB" id="A0AA36Y616"/>
<accession>A0AA36Y616</accession>
<dbReference type="EMBL" id="AGEL01000004">
    <property type="protein sequence ID" value="EHO17659.1"/>
    <property type="molecule type" value="Genomic_DNA"/>
</dbReference>
<comment type="pathway">
    <text evidence="2 11">Carbohydrate biosynthesis; gluconeogenesis.</text>
</comment>
<evidence type="ECO:0000256" key="3">
    <source>
        <dbReference type="ARBA" id="ARBA00008636"/>
    </source>
</evidence>
<keyword evidence="15" id="KW-1185">Reference proteome</keyword>
<evidence type="ECO:0000259" key="13">
    <source>
        <dbReference type="Pfam" id="PF03315"/>
    </source>
</evidence>
<dbReference type="CDD" id="cd04903">
    <property type="entry name" value="ACT_LSD"/>
    <property type="match status" value="1"/>
</dbReference>
<keyword evidence="9 11" id="KW-0456">Lyase</keyword>
<dbReference type="GO" id="GO:0046872">
    <property type="term" value="F:metal ion binding"/>
    <property type="evidence" value="ECO:0007669"/>
    <property type="project" value="UniProtKB-UniRule"/>
</dbReference>
<dbReference type="SUPFAM" id="SSF143548">
    <property type="entry name" value="Serine metabolism enzymes domain"/>
    <property type="match status" value="1"/>
</dbReference>
<evidence type="ECO:0000256" key="9">
    <source>
        <dbReference type="ARBA" id="ARBA00023239"/>
    </source>
</evidence>
<proteinExistence type="inferred from homology"/>